<keyword evidence="1 2" id="KW-0378">Hydrolase</keyword>
<dbReference type="AlphaFoldDB" id="A0A4R3KLQ0"/>
<dbReference type="HAMAP" id="MF_01444">
    <property type="entry name" value="2H_phosphoesterase_YjcG"/>
    <property type="match status" value="1"/>
</dbReference>
<gene>
    <name evidence="3" type="ORF">EDD72_101189</name>
</gene>
<feature type="active site" description="Proton donor" evidence="2">
    <location>
        <position position="34"/>
    </location>
</feature>
<evidence type="ECO:0000313" key="4">
    <source>
        <dbReference type="Proteomes" id="UP000295788"/>
    </source>
</evidence>
<dbReference type="PANTHER" id="PTHR40037">
    <property type="entry name" value="PHOSPHOESTERASE YJCG-RELATED"/>
    <property type="match status" value="1"/>
</dbReference>
<accession>A0A4R3KLQ0</accession>
<dbReference type="Pfam" id="PF13563">
    <property type="entry name" value="2_5_RNA_ligase2"/>
    <property type="match status" value="1"/>
</dbReference>
<dbReference type="RefSeq" id="WP_132766750.1">
    <property type="nucleotide sequence ID" value="NZ_SMAB01000001.1"/>
</dbReference>
<evidence type="ECO:0000313" key="3">
    <source>
        <dbReference type="EMBL" id="TCS84520.1"/>
    </source>
</evidence>
<evidence type="ECO:0000256" key="1">
    <source>
        <dbReference type="ARBA" id="ARBA00022801"/>
    </source>
</evidence>
<feature type="short sequence motif" description="HXTX 1" evidence="2">
    <location>
        <begin position="34"/>
        <end position="37"/>
    </location>
</feature>
<name>A0A4R3KLQ0_9BACI</name>
<keyword evidence="4" id="KW-1185">Reference proteome</keyword>
<dbReference type="SUPFAM" id="SSF55144">
    <property type="entry name" value="LigT-like"/>
    <property type="match status" value="1"/>
</dbReference>
<dbReference type="Gene3D" id="3.90.1140.10">
    <property type="entry name" value="Cyclic phosphodiesterase"/>
    <property type="match status" value="1"/>
</dbReference>
<comment type="similarity">
    <text evidence="2">Belongs to the 2H phosphoesterase superfamily. YjcG family.</text>
</comment>
<feature type="short sequence motif" description="HXTX 2" evidence="2">
    <location>
        <begin position="113"/>
        <end position="116"/>
    </location>
</feature>
<evidence type="ECO:0000256" key="2">
    <source>
        <dbReference type="HAMAP-Rule" id="MF_01444"/>
    </source>
</evidence>
<dbReference type="NCBIfam" id="NF010223">
    <property type="entry name" value="PRK13679.1"/>
    <property type="match status" value="1"/>
</dbReference>
<reference evidence="3 4" key="1">
    <citation type="submission" date="2019-03" db="EMBL/GenBank/DDBJ databases">
        <title>Genomic Encyclopedia of Type Strains, Phase IV (KMG-IV): sequencing the most valuable type-strain genomes for metagenomic binning, comparative biology and taxonomic classification.</title>
        <authorList>
            <person name="Goeker M."/>
        </authorList>
    </citation>
    <scope>NUCLEOTIDE SEQUENCE [LARGE SCALE GENOMIC DNA]</scope>
    <source>
        <strain evidence="3 4">DSM 23802</strain>
    </source>
</reference>
<dbReference type="PANTHER" id="PTHR40037:SF1">
    <property type="entry name" value="PHOSPHOESTERASE SAOUHSC_00951-RELATED"/>
    <property type="match status" value="1"/>
</dbReference>
<dbReference type="GO" id="GO:0016788">
    <property type="term" value="F:hydrolase activity, acting on ester bonds"/>
    <property type="evidence" value="ECO:0007669"/>
    <property type="project" value="UniProtKB-UniRule"/>
</dbReference>
<dbReference type="OrthoDB" id="1524661at2"/>
<comment type="caution">
    <text evidence="3">The sequence shown here is derived from an EMBL/GenBank/DDBJ whole genome shotgun (WGS) entry which is preliminary data.</text>
</comment>
<protein>
    <recommendedName>
        <fullName evidence="2">Putative phosphoesterase EDD72_101189</fullName>
        <ecNumber evidence="2">3.1.-.-</ecNumber>
    </recommendedName>
</protein>
<sequence length="169" mass="20120">MKYGIVIYPPREVQDRANALRKRYDSHYSLIPPHITLVDAFEWENISDLTERIEKVAQTIPPFTLKLNKVGTFLPLSPVVYFGFEKNDTIYNLHEKLIHHVLDHEQIFKFTPHLTIAQDLSEQELYDILGRLKMKEYNMEVPVDRIHLCYQLENESWTVYQTFLLKENK</sequence>
<organism evidence="3 4">
    <name type="scientific">Tepidibacillus fermentans</name>
    <dbReference type="NCBI Taxonomy" id="1281767"/>
    <lineage>
        <taxon>Bacteria</taxon>
        <taxon>Bacillati</taxon>
        <taxon>Bacillota</taxon>
        <taxon>Bacilli</taxon>
        <taxon>Bacillales</taxon>
        <taxon>Bacillaceae</taxon>
        <taxon>Tepidibacillus</taxon>
    </lineage>
</organism>
<dbReference type="InterPro" id="IPR022932">
    <property type="entry name" value="YjcG"/>
</dbReference>
<dbReference type="InterPro" id="IPR050580">
    <property type="entry name" value="2H_phosphoesterase_YjcG-like"/>
</dbReference>
<feature type="active site" description="Proton acceptor" evidence="2">
    <location>
        <position position="113"/>
    </location>
</feature>
<keyword evidence="3" id="KW-0436">Ligase</keyword>
<dbReference type="GO" id="GO:0016874">
    <property type="term" value="F:ligase activity"/>
    <property type="evidence" value="ECO:0007669"/>
    <property type="project" value="UniProtKB-KW"/>
</dbReference>
<dbReference type="EMBL" id="SMAB01000001">
    <property type="protein sequence ID" value="TCS84520.1"/>
    <property type="molecule type" value="Genomic_DNA"/>
</dbReference>
<proteinExistence type="inferred from homology"/>
<dbReference type="InterPro" id="IPR009097">
    <property type="entry name" value="Cyclic_Pdiesterase"/>
</dbReference>
<dbReference type="EC" id="3.1.-.-" evidence="2"/>
<dbReference type="Proteomes" id="UP000295788">
    <property type="component" value="Unassembled WGS sequence"/>
</dbReference>